<evidence type="ECO:0000256" key="5">
    <source>
        <dbReference type="SAM" id="Phobius"/>
    </source>
</evidence>
<dbReference type="CDD" id="cd17353">
    <property type="entry name" value="MFS_OFA_like"/>
    <property type="match status" value="1"/>
</dbReference>
<keyword evidence="4 5" id="KW-0472">Membrane</keyword>
<dbReference type="PROSITE" id="PS00216">
    <property type="entry name" value="SUGAR_TRANSPORT_1"/>
    <property type="match status" value="1"/>
</dbReference>
<feature type="transmembrane region" description="Helical" evidence="5">
    <location>
        <begin position="261"/>
        <end position="282"/>
    </location>
</feature>
<feature type="transmembrane region" description="Helical" evidence="5">
    <location>
        <begin position="193"/>
        <end position="214"/>
    </location>
</feature>
<feature type="domain" description="Major facilitator superfamily (MFS) profile" evidence="6">
    <location>
        <begin position="261"/>
        <end position="449"/>
    </location>
</feature>
<feature type="transmembrane region" description="Helical" evidence="5">
    <location>
        <begin position="165"/>
        <end position="187"/>
    </location>
</feature>
<evidence type="ECO:0000313" key="7">
    <source>
        <dbReference type="EMBL" id="MCV7421855.1"/>
    </source>
</evidence>
<dbReference type="PANTHER" id="PTHR11360">
    <property type="entry name" value="MONOCARBOXYLATE TRANSPORTER"/>
    <property type="match status" value="1"/>
</dbReference>
<comment type="caution">
    <text evidence="7">The sequence shown here is derived from an EMBL/GenBank/DDBJ whole genome shotgun (WGS) entry which is preliminary data.</text>
</comment>
<evidence type="ECO:0000313" key="8">
    <source>
        <dbReference type="Proteomes" id="UP001141629"/>
    </source>
</evidence>
<sequence>MLATESPSPVVEVRDHRGRSYRVGECPEDLIGCSRTWMLAFAWIAMACIGVLQYGFGVALTALHVTGGGNLTGALWVLALWVVFQAGAAAPTAVLSHRFALSPSRAVPAGAALCAAGPLTVALTDDFMLAVLGYSVLSGIGAGVVYATCTATVAKWYPEKRAARVGLVTGAIGCGAVPFIALFATILTPDNRTAVFLAVGVVMLVVVAQAGALLQNPPEGWWPQHIDPRQWAIDKTLNRSLSNNVTPIRQYSPSEAVRTPAFLVMYLIMVVAAAASLLTVVYVPILAIHQGFSLALAAVAVGLLAVVNGTGRSIAGRLSDRLGRRQTLTAALLVQGCAQLGLVYSASGALPVAFAGFAALSGLAGGAFYPLIASLVADYFGEPSAARNFGAVYSAKLFGGLVGIGLPALVVASQHLPLAFLVASAVSVMAAVLTRLLHRPGLPVVGLPR</sequence>
<feature type="transmembrane region" description="Helical" evidence="5">
    <location>
        <begin position="40"/>
        <end position="62"/>
    </location>
</feature>
<feature type="transmembrane region" description="Helical" evidence="5">
    <location>
        <begin position="74"/>
        <end position="94"/>
    </location>
</feature>
<dbReference type="AlphaFoldDB" id="A0A9X2Z0U0"/>
<gene>
    <name evidence="7" type="ORF">H7K45_15000</name>
</gene>
<dbReference type="SUPFAM" id="SSF103473">
    <property type="entry name" value="MFS general substrate transporter"/>
    <property type="match status" value="1"/>
</dbReference>
<feature type="transmembrane region" description="Helical" evidence="5">
    <location>
        <begin position="328"/>
        <end position="346"/>
    </location>
</feature>
<organism evidence="7 8">
    <name type="scientific">Mycobacterium yunnanensis</name>
    <dbReference type="NCBI Taxonomy" id="368477"/>
    <lineage>
        <taxon>Bacteria</taxon>
        <taxon>Bacillati</taxon>
        <taxon>Actinomycetota</taxon>
        <taxon>Actinomycetes</taxon>
        <taxon>Mycobacteriales</taxon>
        <taxon>Mycobacteriaceae</taxon>
        <taxon>Mycobacterium</taxon>
    </lineage>
</organism>
<comment type="subcellular location">
    <subcellularLocation>
        <location evidence="1">Cell membrane</location>
        <topology evidence="1">Multi-pass membrane protein</topology>
    </subcellularLocation>
</comment>
<evidence type="ECO:0000259" key="6">
    <source>
        <dbReference type="PROSITE" id="PS50850"/>
    </source>
</evidence>
<feature type="transmembrane region" description="Helical" evidence="5">
    <location>
        <begin position="389"/>
        <end position="412"/>
    </location>
</feature>
<keyword evidence="3 5" id="KW-1133">Transmembrane helix</keyword>
<dbReference type="Gene3D" id="1.20.1250.20">
    <property type="entry name" value="MFS general substrate transporter like domains"/>
    <property type="match status" value="2"/>
</dbReference>
<proteinExistence type="predicted"/>
<keyword evidence="8" id="KW-1185">Reference proteome</keyword>
<evidence type="ECO:0000256" key="2">
    <source>
        <dbReference type="ARBA" id="ARBA00022692"/>
    </source>
</evidence>
<dbReference type="Proteomes" id="UP001141629">
    <property type="component" value="Unassembled WGS sequence"/>
</dbReference>
<reference evidence="7" key="1">
    <citation type="submission" date="2020-07" db="EMBL/GenBank/DDBJ databases">
        <authorList>
            <person name="Pettersson B.M.F."/>
            <person name="Behra P.R.K."/>
            <person name="Ramesh M."/>
            <person name="Das S."/>
            <person name="Dasgupta S."/>
            <person name="Kirsebom L.A."/>
        </authorList>
    </citation>
    <scope>NUCLEOTIDE SEQUENCE</scope>
    <source>
        <strain evidence="7">DSM 44838</strain>
    </source>
</reference>
<dbReference type="PROSITE" id="PS50850">
    <property type="entry name" value="MFS"/>
    <property type="match status" value="1"/>
</dbReference>
<dbReference type="RefSeq" id="WP_263996605.1">
    <property type="nucleotide sequence ID" value="NZ_JACKVK010000008.1"/>
</dbReference>
<dbReference type="InterPro" id="IPR005829">
    <property type="entry name" value="Sugar_transporter_CS"/>
</dbReference>
<accession>A0A9X2Z0U0</accession>
<evidence type="ECO:0000256" key="3">
    <source>
        <dbReference type="ARBA" id="ARBA00022989"/>
    </source>
</evidence>
<dbReference type="InterPro" id="IPR020846">
    <property type="entry name" value="MFS_dom"/>
</dbReference>
<reference evidence="7" key="2">
    <citation type="journal article" date="2022" name="BMC Genomics">
        <title>Comparative genome analysis of mycobacteria focusing on tRNA and non-coding RNA.</title>
        <authorList>
            <person name="Behra P.R.K."/>
            <person name="Pettersson B.M.F."/>
            <person name="Ramesh M."/>
            <person name="Das S."/>
            <person name="Dasgupta S."/>
            <person name="Kirsebom L.A."/>
        </authorList>
    </citation>
    <scope>NUCLEOTIDE SEQUENCE</scope>
    <source>
        <strain evidence="7">DSM 44838</strain>
    </source>
</reference>
<dbReference type="GO" id="GO:0005886">
    <property type="term" value="C:plasma membrane"/>
    <property type="evidence" value="ECO:0007669"/>
    <property type="project" value="UniProtKB-SubCell"/>
</dbReference>
<protein>
    <submittedName>
        <fullName evidence="7">OFA family MFS transporter</fullName>
    </submittedName>
</protein>
<feature type="transmembrane region" description="Helical" evidence="5">
    <location>
        <begin position="418"/>
        <end position="437"/>
    </location>
</feature>
<feature type="transmembrane region" description="Helical" evidence="5">
    <location>
        <begin position="288"/>
        <end position="307"/>
    </location>
</feature>
<dbReference type="Pfam" id="PF07690">
    <property type="entry name" value="MFS_1"/>
    <property type="match status" value="1"/>
</dbReference>
<dbReference type="InterPro" id="IPR011701">
    <property type="entry name" value="MFS"/>
</dbReference>
<evidence type="ECO:0000256" key="4">
    <source>
        <dbReference type="ARBA" id="ARBA00023136"/>
    </source>
</evidence>
<name>A0A9X2Z0U0_9MYCO</name>
<dbReference type="EMBL" id="JACKVK010000008">
    <property type="protein sequence ID" value="MCV7421855.1"/>
    <property type="molecule type" value="Genomic_DNA"/>
</dbReference>
<dbReference type="InterPro" id="IPR036259">
    <property type="entry name" value="MFS_trans_sf"/>
</dbReference>
<dbReference type="PANTHER" id="PTHR11360:SF304">
    <property type="entry name" value="MFS DOMAIN-CONTAINING PROTEIN"/>
    <property type="match status" value="1"/>
</dbReference>
<feature type="transmembrane region" description="Helical" evidence="5">
    <location>
        <begin position="129"/>
        <end position="153"/>
    </location>
</feature>
<dbReference type="GO" id="GO:0022857">
    <property type="term" value="F:transmembrane transporter activity"/>
    <property type="evidence" value="ECO:0007669"/>
    <property type="project" value="InterPro"/>
</dbReference>
<keyword evidence="2 5" id="KW-0812">Transmembrane</keyword>
<dbReference type="InterPro" id="IPR050327">
    <property type="entry name" value="Proton-linked_MCT"/>
</dbReference>
<evidence type="ECO:0000256" key="1">
    <source>
        <dbReference type="ARBA" id="ARBA00004651"/>
    </source>
</evidence>
<feature type="transmembrane region" description="Helical" evidence="5">
    <location>
        <begin position="352"/>
        <end position="377"/>
    </location>
</feature>